<organism evidence="1">
    <name type="scientific">candidate division WOR-3 bacterium</name>
    <dbReference type="NCBI Taxonomy" id="2052148"/>
    <lineage>
        <taxon>Bacteria</taxon>
        <taxon>Bacteria division WOR-3</taxon>
    </lineage>
</organism>
<dbReference type="AlphaFoldDB" id="A0A7C6AF73"/>
<accession>A0A7C6AF73</accession>
<name>A0A7C6AF73_UNCW3</name>
<gene>
    <name evidence="1" type="ORF">ENV70_02605</name>
</gene>
<dbReference type="InterPro" id="IPR036116">
    <property type="entry name" value="FN3_sf"/>
</dbReference>
<dbReference type="Gene3D" id="2.60.40.10">
    <property type="entry name" value="Immunoglobulins"/>
    <property type="match status" value="1"/>
</dbReference>
<proteinExistence type="predicted"/>
<comment type="caution">
    <text evidence="1">The sequence shown here is derived from an EMBL/GenBank/DDBJ whole genome shotgun (WGS) entry which is preliminary data.</text>
</comment>
<dbReference type="InterPro" id="IPR013783">
    <property type="entry name" value="Ig-like_fold"/>
</dbReference>
<dbReference type="EMBL" id="DTHJ01000056">
    <property type="protein sequence ID" value="HHS62494.1"/>
    <property type="molecule type" value="Genomic_DNA"/>
</dbReference>
<evidence type="ECO:0008006" key="2">
    <source>
        <dbReference type="Google" id="ProtNLM"/>
    </source>
</evidence>
<protein>
    <recommendedName>
        <fullName evidence="2">Fibronectin type-III domain-containing protein</fullName>
    </recommendedName>
</protein>
<reference evidence="1" key="1">
    <citation type="journal article" date="2020" name="mSystems">
        <title>Genome- and Community-Level Interaction Insights into Carbon Utilization and Element Cycling Functions of Hydrothermarchaeota in Hydrothermal Sediment.</title>
        <authorList>
            <person name="Zhou Z."/>
            <person name="Liu Y."/>
            <person name="Xu W."/>
            <person name="Pan J."/>
            <person name="Luo Z.H."/>
            <person name="Li M."/>
        </authorList>
    </citation>
    <scope>NUCLEOTIDE SEQUENCE [LARGE SCALE GENOMIC DNA]</scope>
    <source>
        <strain evidence="1">SpSt-783</strain>
    </source>
</reference>
<dbReference type="SUPFAM" id="SSF49265">
    <property type="entry name" value="Fibronectin type III"/>
    <property type="match status" value="1"/>
</dbReference>
<evidence type="ECO:0000313" key="1">
    <source>
        <dbReference type="EMBL" id="HHS62494.1"/>
    </source>
</evidence>
<sequence length="258" mass="29676">MKRIKNLFQLVLVSTGLFLSPCCYEEADHEPPAVPRGLTSITGDGEIMLMWYHNTEPDLAGYRIFRGPAPEGPYYLIGETDLDYFLDCGLVNGQTYFYAISAFDIHNNESELSYETVYDTPRPEGFNQKLFDFTIYPEYAGWDFSNYTVVPYNHPYCDFYFGYDDYFDSYYFYIRRPGGLIQDMGYTSSFDEIGYAPDDGWSPTGTVEAIEGHTYVIWTWDNHFAKIRVASIKSSYVIIDWAYQVDPGNPELAKKKGG</sequence>